<accession>L0GUQ6</accession>
<dbReference type="Pfam" id="PF01928">
    <property type="entry name" value="CYTH"/>
    <property type="match status" value="1"/>
</dbReference>
<dbReference type="SUPFAM" id="SSF55154">
    <property type="entry name" value="CYTH-like phosphatases"/>
    <property type="match status" value="1"/>
</dbReference>
<dbReference type="PIRSF" id="PIRSF016487">
    <property type="entry name" value="CYTH_UCP016487"/>
    <property type="match status" value="1"/>
</dbReference>
<gene>
    <name evidence="3" type="ORF">Thimo_1696</name>
</gene>
<protein>
    <recommendedName>
        <fullName evidence="2">CYTH domain-containing protein</fullName>
    </recommendedName>
</protein>
<keyword evidence="4" id="KW-1185">Reference proteome</keyword>
<dbReference type="PANTHER" id="PTHR40114:SF1">
    <property type="entry name" value="SLR0698 PROTEIN"/>
    <property type="match status" value="1"/>
</dbReference>
<evidence type="ECO:0000259" key="2">
    <source>
        <dbReference type="PROSITE" id="PS51707"/>
    </source>
</evidence>
<dbReference type="OrthoDB" id="9805588at2"/>
<dbReference type="HOGENOM" id="CLU_109545_1_0_6"/>
<evidence type="ECO:0000256" key="1">
    <source>
        <dbReference type="PIRSR" id="PIRSR016487-1"/>
    </source>
</evidence>
<dbReference type="InterPro" id="IPR023577">
    <property type="entry name" value="CYTH_domain"/>
</dbReference>
<dbReference type="EMBL" id="CP003051">
    <property type="protein sequence ID" value="AGA90473.1"/>
    <property type="molecule type" value="Genomic_DNA"/>
</dbReference>
<evidence type="ECO:0000313" key="4">
    <source>
        <dbReference type="Proteomes" id="UP000010816"/>
    </source>
</evidence>
<dbReference type="RefSeq" id="WP_015280614.1">
    <property type="nucleotide sequence ID" value="NC_019940.1"/>
</dbReference>
<dbReference type="InterPro" id="IPR033469">
    <property type="entry name" value="CYTH-like_dom_sf"/>
</dbReference>
<proteinExistence type="predicted"/>
<dbReference type="AlphaFoldDB" id="L0GUQ6"/>
<dbReference type="Proteomes" id="UP000010816">
    <property type="component" value="Chromosome"/>
</dbReference>
<dbReference type="PROSITE" id="PS51707">
    <property type="entry name" value="CYTH"/>
    <property type="match status" value="1"/>
</dbReference>
<dbReference type="PANTHER" id="PTHR40114">
    <property type="entry name" value="SLR0698 PROTEIN"/>
    <property type="match status" value="1"/>
</dbReference>
<organism evidence="3 4">
    <name type="scientific">Thioflavicoccus mobilis 8321</name>
    <dbReference type="NCBI Taxonomy" id="765912"/>
    <lineage>
        <taxon>Bacteria</taxon>
        <taxon>Pseudomonadati</taxon>
        <taxon>Pseudomonadota</taxon>
        <taxon>Gammaproteobacteria</taxon>
        <taxon>Chromatiales</taxon>
        <taxon>Chromatiaceae</taxon>
        <taxon>Thioflavicoccus</taxon>
    </lineage>
</organism>
<dbReference type="Gene3D" id="2.40.320.10">
    <property type="entry name" value="Hypothetical Protein Pfu-838710-001"/>
    <property type="match status" value="1"/>
</dbReference>
<dbReference type="CDD" id="cd07891">
    <property type="entry name" value="CYTH-like_CthTTM-like_1"/>
    <property type="match status" value="1"/>
</dbReference>
<dbReference type="SMART" id="SM01118">
    <property type="entry name" value="CYTH"/>
    <property type="match status" value="1"/>
</dbReference>
<dbReference type="PATRIC" id="fig|765912.4.peg.1663"/>
<sequence>MAIEIERKFLVAGDGWRAAVLSETRILQGYLANQATATVRARVAGERAYLTIKGPGNGLSRSEYEYPIPVADAEAMLRELAVSPPIEKTRHRVRVGDHVWDLDVFAGANAGLVMAEVELAAEDEVFARPDWLGEEVTGDPRYYNLSLARCPYLSW</sequence>
<evidence type="ECO:0000313" key="3">
    <source>
        <dbReference type="EMBL" id="AGA90473.1"/>
    </source>
</evidence>
<dbReference type="InterPro" id="IPR012042">
    <property type="entry name" value="NeuTTM/CthTTM-like"/>
</dbReference>
<dbReference type="KEGG" id="tmb:Thimo_1696"/>
<reference evidence="3 4" key="1">
    <citation type="submission" date="2011-09" db="EMBL/GenBank/DDBJ databases">
        <title>Complete sequence of chromosome of Thioflavicoccus mobilis 8321.</title>
        <authorList>
            <consortium name="US DOE Joint Genome Institute"/>
            <person name="Lucas S."/>
            <person name="Han J."/>
            <person name="Lapidus A."/>
            <person name="Cheng J.-F."/>
            <person name="Goodwin L."/>
            <person name="Pitluck S."/>
            <person name="Peters L."/>
            <person name="Ovchinnikova G."/>
            <person name="Lu M."/>
            <person name="Detter J.C."/>
            <person name="Han C."/>
            <person name="Tapia R."/>
            <person name="Land M."/>
            <person name="Hauser L."/>
            <person name="Kyrpides N."/>
            <person name="Ivanova N."/>
            <person name="Pagani I."/>
            <person name="Vogl K."/>
            <person name="Liu Z."/>
            <person name="Imhoff J."/>
            <person name="Thiel V."/>
            <person name="Frigaard N.-U."/>
            <person name="Bryant D."/>
            <person name="Woyke T."/>
        </authorList>
    </citation>
    <scope>NUCLEOTIDE SEQUENCE [LARGE SCALE GENOMIC DNA]</scope>
    <source>
        <strain evidence="3 4">8321</strain>
    </source>
</reference>
<feature type="active site" description="Proton acceptor" evidence="1">
    <location>
        <position position="30"/>
    </location>
</feature>
<dbReference type="STRING" id="765912.Thimo_1696"/>
<feature type="domain" description="CYTH" evidence="2">
    <location>
        <begin position="2"/>
        <end position="149"/>
    </location>
</feature>
<name>L0GUQ6_9GAMM</name>
<dbReference type="eggNOG" id="COG2954">
    <property type="taxonomic scope" value="Bacteria"/>
</dbReference>